<name>A0A2H1WWX6_SPOFR</name>
<organism evidence="2">
    <name type="scientific">Spodoptera frugiperda</name>
    <name type="common">Fall armyworm</name>
    <dbReference type="NCBI Taxonomy" id="7108"/>
    <lineage>
        <taxon>Eukaryota</taxon>
        <taxon>Metazoa</taxon>
        <taxon>Ecdysozoa</taxon>
        <taxon>Arthropoda</taxon>
        <taxon>Hexapoda</taxon>
        <taxon>Insecta</taxon>
        <taxon>Pterygota</taxon>
        <taxon>Neoptera</taxon>
        <taxon>Endopterygota</taxon>
        <taxon>Lepidoptera</taxon>
        <taxon>Glossata</taxon>
        <taxon>Ditrysia</taxon>
        <taxon>Noctuoidea</taxon>
        <taxon>Noctuidae</taxon>
        <taxon>Amphipyrinae</taxon>
        <taxon>Spodoptera</taxon>
    </lineage>
</organism>
<feature type="compositionally biased region" description="Polar residues" evidence="1">
    <location>
        <begin position="25"/>
        <end position="53"/>
    </location>
</feature>
<accession>A0A2H1WWX6</accession>
<proteinExistence type="predicted"/>
<reference evidence="2" key="1">
    <citation type="submission" date="2016-07" db="EMBL/GenBank/DDBJ databases">
        <authorList>
            <person name="Bretaudeau A."/>
        </authorList>
    </citation>
    <scope>NUCLEOTIDE SEQUENCE</scope>
    <source>
        <strain evidence="2">Rice</strain>
        <tissue evidence="2">Whole body</tissue>
    </source>
</reference>
<evidence type="ECO:0000256" key="1">
    <source>
        <dbReference type="SAM" id="MobiDB-lite"/>
    </source>
</evidence>
<gene>
    <name evidence="2" type="ORF">SFRICE_039924</name>
</gene>
<dbReference type="AlphaFoldDB" id="A0A2H1WWX6"/>
<dbReference type="EMBL" id="ODYU01011668">
    <property type="protein sequence ID" value="SOQ57561.1"/>
    <property type="molecule type" value="Genomic_DNA"/>
</dbReference>
<feature type="compositionally biased region" description="Basic and acidic residues" evidence="1">
    <location>
        <begin position="1"/>
        <end position="18"/>
    </location>
</feature>
<sequence length="68" mass="7352">MGRVRERASSPRPSRETLRALGTASKGSSPPDHNQSRTYGTARTSKSHQTTTDGALKPLDGTIEKKTE</sequence>
<protein>
    <submittedName>
        <fullName evidence="2">SFRICE_039924</fullName>
    </submittedName>
</protein>
<evidence type="ECO:0000313" key="2">
    <source>
        <dbReference type="EMBL" id="SOQ57561.1"/>
    </source>
</evidence>
<feature type="region of interest" description="Disordered" evidence="1">
    <location>
        <begin position="1"/>
        <end position="68"/>
    </location>
</feature>